<protein>
    <submittedName>
        <fullName evidence="1">(wild Malaysian banana) hypothetical protein</fullName>
    </submittedName>
</protein>
<dbReference type="Gramene" id="Ma02_t22560.1">
    <property type="protein sequence ID" value="Ma02_p22560.1"/>
    <property type="gene ID" value="Ma02_g22560"/>
</dbReference>
<evidence type="ECO:0000313" key="1">
    <source>
        <dbReference type="EMBL" id="CAG1862837.1"/>
    </source>
</evidence>
<organism evidence="2 3">
    <name type="scientific">Musa acuminata subsp. malaccensis</name>
    <name type="common">Wild banana</name>
    <name type="synonym">Musa malaccensis</name>
    <dbReference type="NCBI Taxonomy" id="214687"/>
    <lineage>
        <taxon>Eukaryota</taxon>
        <taxon>Viridiplantae</taxon>
        <taxon>Streptophyta</taxon>
        <taxon>Embryophyta</taxon>
        <taxon>Tracheophyta</taxon>
        <taxon>Spermatophyta</taxon>
        <taxon>Magnoliopsida</taxon>
        <taxon>Liliopsida</taxon>
        <taxon>Zingiberales</taxon>
        <taxon>Musaceae</taxon>
        <taxon>Musa</taxon>
    </lineage>
</organism>
<name>A0A804I5Q5_MUSAM</name>
<evidence type="ECO:0000313" key="2">
    <source>
        <dbReference type="EnsemblPlants" id="Ma02_p22560.1"/>
    </source>
</evidence>
<dbReference type="AlphaFoldDB" id="A0A804I5Q5"/>
<gene>
    <name evidence="1" type="ORF">GSMUA_77310.1</name>
</gene>
<reference evidence="2" key="2">
    <citation type="submission" date="2021-05" db="UniProtKB">
        <authorList>
            <consortium name="EnsemblPlants"/>
        </authorList>
    </citation>
    <scope>IDENTIFICATION</scope>
    <source>
        <strain evidence="2">subsp. malaccensis</strain>
    </source>
</reference>
<sequence length="199" mass="22623">MEPDLQTLGEPNQPVLKRLQEPASDIGLEPICAMVCGVYTSRLLSMDLSNSIMEALPQNYVEQVNFEDTCKGFLDFLCTLFFWEMVILHESLVNPTWVIASRVISPMLLYYILEYAVSGCWEEIKCTLVSVTLGVSLMTKRGCLDEDLKMIAEFLLRSAEIASFALRLYGKLREFPEDLENNMFESFSSQFAMPGFVIQ</sequence>
<accession>A0A804I5Q5</accession>
<keyword evidence="3" id="KW-1185">Reference proteome</keyword>
<dbReference type="EnsemblPlants" id="Ma02_t22560.1">
    <property type="protein sequence ID" value="Ma02_p22560.1"/>
    <property type="gene ID" value="Ma02_g22560"/>
</dbReference>
<dbReference type="Proteomes" id="UP000012960">
    <property type="component" value="Unplaced"/>
</dbReference>
<dbReference type="InParanoid" id="A0A804I5Q5"/>
<proteinExistence type="predicted"/>
<reference evidence="1" key="1">
    <citation type="submission" date="2021-03" db="EMBL/GenBank/DDBJ databases">
        <authorList>
            <consortium name="Genoscope - CEA"/>
            <person name="William W."/>
        </authorList>
    </citation>
    <scope>NUCLEOTIDE SEQUENCE</scope>
    <source>
        <strain evidence="1">Doubled-haploid Pahang</strain>
    </source>
</reference>
<evidence type="ECO:0000313" key="3">
    <source>
        <dbReference type="Proteomes" id="UP000012960"/>
    </source>
</evidence>
<dbReference type="EMBL" id="HG996467">
    <property type="protein sequence ID" value="CAG1862837.1"/>
    <property type="molecule type" value="Genomic_DNA"/>
</dbReference>